<dbReference type="NCBIfam" id="TIGR00003">
    <property type="entry name" value="copper ion binding protein"/>
    <property type="match status" value="1"/>
</dbReference>
<gene>
    <name evidence="9" type="primary">copZ</name>
    <name evidence="10" type="ORF">BUZ01_03745</name>
    <name evidence="11" type="ORF">NCTC12195_04581</name>
    <name evidence="9" type="ORF">SGA02_18380</name>
</gene>
<organism evidence="10 13">
    <name type="scientific">Staphylococcus gallinarum</name>
    <dbReference type="NCBI Taxonomy" id="1293"/>
    <lineage>
        <taxon>Bacteria</taxon>
        <taxon>Bacillati</taxon>
        <taxon>Bacillota</taxon>
        <taxon>Bacilli</taxon>
        <taxon>Bacillales</taxon>
        <taxon>Staphylococcaceae</taxon>
        <taxon>Staphylococcus</taxon>
    </lineage>
</organism>
<evidence type="ECO:0000256" key="5">
    <source>
        <dbReference type="ARBA" id="ARBA00023008"/>
    </source>
</evidence>
<dbReference type="InterPro" id="IPR006121">
    <property type="entry name" value="HMA_dom"/>
</dbReference>
<reference evidence="11 12" key="2">
    <citation type="submission" date="2018-06" db="EMBL/GenBank/DDBJ databases">
        <authorList>
            <consortium name="Pathogen Informatics"/>
            <person name="Doyle S."/>
        </authorList>
    </citation>
    <scope>NUCLEOTIDE SEQUENCE [LARGE SCALE GENOMIC DNA]</scope>
    <source>
        <strain evidence="11 12">NCTC12195</strain>
    </source>
</reference>
<dbReference type="AlphaFoldDB" id="A0A0D0SD94"/>
<dbReference type="Pfam" id="PF00403">
    <property type="entry name" value="HMA"/>
    <property type="match status" value="1"/>
</dbReference>
<dbReference type="FunFam" id="3.30.70.100:FF:000005">
    <property type="entry name" value="Copper-exporting P-type ATPase A"/>
    <property type="match status" value="1"/>
</dbReference>
<comment type="subcellular location">
    <subcellularLocation>
        <location evidence="1">Cytoplasm</location>
    </subcellularLocation>
</comment>
<dbReference type="GeneID" id="93844145"/>
<comment type="function">
    <text evidence="7">Chaperone that serves for the intracellular sequestration and transport of Cu(+). Delivers Cu(+) to the copper-exporting P-type ATPase A (CopA).</text>
</comment>
<proteinExistence type="predicted"/>
<name>A0A0D0SD94_STAGA</name>
<evidence type="ECO:0000313" key="12">
    <source>
        <dbReference type="Proteomes" id="UP000255277"/>
    </source>
</evidence>
<dbReference type="Proteomes" id="UP000321057">
    <property type="component" value="Unassembled WGS sequence"/>
</dbReference>
<dbReference type="CDD" id="cd00371">
    <property type="entry name" value="HMA"/>
    <property type="match status" value="1"/>
</dbReference>
<evidence type="ECO:0000256" key="3">
    <source>
        <dbReference type="ARBA" id="ARBA00022490"/>
    </source>
</evidence>
<dbReference type="EMBL" id="QXRZ01000002">
    <property type="protein sequence ID" value="RIL43748.1"/>
    <property type="molecule type" value="Genomic_DNA"/>
</dbReference>
<evidence type="ECO:0000256" key="1">
    <source>
        <dbReference type="ARBA" id="ARBA00004496"/>
    </source>
</evidence>
<feature type="domain" description="HMA" evidence="8">
    <location>
        <begin position="2"/>
        <end position="68"/>
    </location>
</feature>
<dbReference type="GO" id="GO:0005507">
    <property type="term" value="F:copper ion binding"/>
    <property type="evidence" value="ECO:0007669"/>
    <property type="project" value="InterPro"/>
</dbReference>
<keyword evidence="5" id="KW-0186">Copper</keyword>
<evidence type="ECO:0000256" key="6">
    <source>
        <dbReference type="ARBA" id="ARBA00023186"/>
    </source>
</evidence>
<dbReference type="InterPro" id="IPR049740">
    <property type="entry name" value="CopZ"/>
</dbReference>
<dbReference type="PANTHER" id="PTHR46594:SF4">
    <property type="entry name" value="P-TYPE CATION-TRANSPORTING ATPASE"/>
    <property type="match status" value="1"/>
</dbReference>
<dbReference type="InterPro" id="IPR000428">
    <property type="entry name" value="Cu-bd"/>
</dbReference>
<evidence type="ECO:0000256" key="4">
    <source>
        <dbReference type="ARBA" id="ARBA00022723"/>
    </source>
</evidence>
<keyword evidence="14" id="KW-1185">Reference proteome</keyword>
<evidence type="ECO:0000259" key="8">
    <source>
        <dbReference type="PROSITE" id="PS50846"/>
    </source>
</evidence>
<sequence>MAKEIIAVEGMSCDHCKQAVEGALTNLDGVTTAEVNLEAGNVTVDYDQTQVTTDNMKEAIEDQGYDVK</sequence>
<dbReference type="PROSITE" id="PS01047">
    <property type="entry name" value="HMA_1"/>
    <property type="match status" value="1"/>
</dbReference>
<dbReference type="InterPro" id="IPR006122">
    <property type="entry name" value="HMA_Cu_ion-bd"/>
</dbReference>
<protein>
    <recommendedName>
        <fullName evidence="2">Copper chaperone CopZ</fullName>
    </recommendedName>
</protein>
<dbReference type="OrthoDB" id="9813965at2"/>
<evidence type="ECO:0000313" key="13">
    <source>
        <dbReference type="Proteomes" id="UP000283576"/>
    </source>
</evidence>
<dbReference type="Gene3D" id="3.30.70.100">
    <property type="match status" value="1"/>
</dbReference>
<dbReference type="GO" id="GO:0006825">
    <property type="term" value="P:copper ion transport"/>
    <property type="evidence" value="ECO:0007669"/>
    <property type="project" value="InterPro"/>
</dbReference>
<dbReference type="InterPro" id="IPR017969">
    <property type="entry name" value="Heavy-metal-associated_CS"/>
</dbReference>
<reference evidence="10 13" key="1">
    <citation type="journal article" date="2016" name="Front. Microbiol.">
        <title>Comprehensive Phylogenetic Analysis of Bovine Non-aureus Staphylococci Species Based on Whole-Genome Sequencing.</title>
        <authorList>
            <person name="Naushad S."/>
            <person name="Barkema H.W."/>
            <person name="Luby C."/>
            <person name="Condas L.A."/>
            <person name="Nobrega D.B."/>
            <person name="Carson D.A."/>
            <person name="De Buck J."/>
        </authorList>
    </citation>
    <scope>NUCLEOTIDE SEQUENCE [LARGE SCALE GENOMIC DNA]</scope>
    <source>
        <strain evidence="10 13">SNUC 1388</strain>
    </source>
</reference>
<evidence type="ECO:0000313" key="11">
    <source>
        <dbReference type="EMBL" id="SUM35053.1"/>
    </source>
</evidence>
<dbReference type="PANTHER" id="PTHR46594">
    <property type="entry name" value="P-TYPE CATION-TRANSPORTING ATPASE"/>
    <property type="match status" value="1"/>
</dbReference>
<evidence type="ECO:0000313" key="9">
    <source>
        <dbReference type="EMBL" id="GEQ06010.1"/>
    </source>
</evidence>
<dbReference type="PRINTS" id="PR00944">
    <property type="entry name" value="CUEXPORT"/>
</dbReference>
<dbReference type="EMBL" id="UHDK01000001">
    <property type="protein sequence ID" value="SUM35053.1"/>
    <property type="molecule type" value="Genomic_DNA"/>
</dbReference>
<dbReference type="SUPFAM" id="SSF55008">
    <property type="entry name" value="HMA, heavy metal-associated domain"/>
    <property type="match status" value="1"/>
</dbReference>
<dbReference type="Proteomes" id="UP000283576">
    <property type="component" value="Unassembled WGS sequence"/>
</dbReference>
<dbReference type="NCBIfam" id="NF033795">
    <property type="entry name" value="chaper_CopZ_Bs"/>
    <property type="match status" value="1"/>
</dbReference>
<dbReference type="RefSeq" id="WP_042740374.1">
    <property type="nucleotide sequence ID" value="NZ_BKAX01000004.1"/>
</dbReference>
<keyword evidence="6" id="KW-0143">Chaperone</keyword>
<dbReference type="STRING" id="1293.SH09_14890"/>
<evidence type="ECO:0000313" key="10">
    <source>
        <dbReference type="EMBL" id="RIL43748.1"/>
    </source>
</evidence>
<keyword evidence="4" id="KW-0479">Metal-binding</keyword>
<reference evidence="9 14" key="3">
    <citation type="submission" date="2019-07" db="EMBL/GenBank/DDBJ databases">
        <title>Whole genome shotgun sequence of Staphylococcus gallinarum NBRC 109767.</title>
        <authorList>
            <person name="Hosoyama A."/>
            <person name="Uohara A."/>
            <person name="Ohji S."/>
            <person name="Ichikawa N."/>
        </authorList>
    </citation>
    <scope>NUCLEOTIDE SEQUENCE [LARGE SCALE GENOMIC DNA]</scope>
    <source>
        <strain evidence="9 14">NBRC 109767</strain>
    </source>
</reference>
<dbReference type="Proteomes" id="UP000255277">
    <property type="component" value="Unassembled WGS sequence"/>
</dbReference>
<dbReference type="PROSITE" id="PS50846">
    <property type="entry name" value="HMA_2"/>
    <property type="match status" value="1"/>
</dbReference>
<keyword evidence="3" id="KW-0963">Cytoplasm</keyword>
<accession>A0A0D0SD94</accession>
<dbReference type="EMBL" id="BKAX01000004">
    <property type="protein sequence ID" value="GEQ06010.1"/>
    <property type="molecule type" value="Genomic_DNA"/>
</dbReference>
<dbReference type="InterPro" id="IPR036163">
    <property type="entry name" value="HMA_dom_sf"/>
</dbReference>
<evidence type="ECO:0000256" key="2">
    <source>
        <dbReference type="ARBA" id="ARBA00015313"/>
    </source>
</evidence>
<dbReference type="GO" id="GO:0005737">
    <property type="term" value="C:cytoplasm"/>
    <property type="evidence" value="ECO:0007669"/>
    <property type="project" value="UniProtKB-SubCell"/>
</dbReference>
<evidence type="ECO:0000256" key="7">
    <source>
        <dbReference type="ARBA" id="ARBA00025138"/>
    </source>
</evidence>
<evidence type="ECO:0000313" key="14">
    <source>
        <dbReference type="Proteomes" id="UP000321057"/>
    </source>
</evidence>